<evidence type="ECO:0000313" key="3">
    <source>
        <dbReference type="Proteomes" id="UP000695562"/>
    </source>
</evidence>
<feature type="region of interest" description="Disordered" evidence="1">
    <location>
        <begin position="208"/>
        <end position="227"/>
    </location>
</feature>
<protein>
    <submittedName>
        <fullName evidence="2">Uncharacterized protein</fullName>
    </submittedName>
</protein>
<comment type="caution">
    <text evidence="2">The sequence shown here is derived from an EMBL/GenBank/DDBJ whole genome shotgun (WGS) entry which is preliminary data.</text>
</comment>
<dbReference type="PANTHER" id="PTHR17985">
    <property type="entry name" value="SER/THR-RICH PROTEIN T10 IN DGCR REGION"/>
    <property type="match status" value="1"/>
</dbReference>
<evidence type="ECO:0000313" key="2">
    <source>
        <dbReference type="EMBL" id="KAF2077973.1"/>
    </source>
</evidence>
<dbReference type="OrthoDB" id="191601at2759"/>
<sequence length="388" mass="43938">MCIAFISFDQFSEFPLIILDNRDEKIDRPTISLSEWELGVGGAGEDGVSDQPKIRIFGGRDKLGGGTWFAISDRGKFCVLLNSYSKNELFGQLKPLVKITRGKIISDYLLLDVSPLDYINKHLESQRDSYLPFKIIIGDIKTKENYFYDSHHYLGSKPAIEQEPDKLFLASPSSSPIHIEPPLLVPGSSVDSDQDHIVSPLISPTLTSVNFNNSNNNKEKDSDNDKTTLAAKDLKSLTIKLSEQHQKMFGISNYPVHWNTFKVENGKKQFEKTLQTLFNENSNSNINELQQSSTTMFHSNNEKDKDDFIIDRLFQILINKETDSQPPAPFENINTASIFVNQYQSKYTGSTHATVSSSILLVDKNLNAKFVEWDHIHSSKHLVQFQIQ</sequence>
<dbReference type="InterPro" id="IPR008551">
    <property type="entry name" value="TANGO2"/>
</dbReference>
<evidence type="ECO:0000256" key="1">
    <source>
        <dbReference type="SAM" id="MobiDB-lite"/>
    </source>
</evidence>
<dbReference type="GO" id="GO:0005794">
    <property type="term" value="C:Golgi apparatus"/>
    <property type="evidence" value="ECO:0007669"/>
    <property type="project" value="TreeGrafter"/>
</dbReference>
<organism evidence="2 3">
    <name type="scientific">Polysphondylium violaceum</name>
    <dbReference type="NCBI Taxonomy" id="133409"/>
    <lineage>
        <taxon>Eukaryota</taxon>
        <taxon>Amoebozoa</taxon>
        <taxon>Evosea</taxon>
        <taxon>Eumycetozoa</taxon>
        <taxon>Dictyostelia</taxon>
        <taxon>Dictyosteliales</taxon>
        <taxon>Dictyosteliaceae</taxon>
        <taxon>Polysphondylium</taxon>
    </lineage>
</organism>
<dbReference type="AlphaFoldDB" id="A0A8J4PZA6"/>
<gene>
    <name evidence="2" type="ORF">CYY_000697</name>
</gene>
<feature type="compositionally biased region" description="Basic and acidic residues" evidence="1">
    <location>
        <begin position="217"/>
        <end position="226"/>
    </location>
</feature>
<reference evidence="2" key="1">
    <citation type="submission" date="2020-01" db="EMBL/GenBank/DDBJ databases">
        <title>Development of genomics and gene disruption for Polysphondylium violaceum indicates a role for the polyketide synthase stlB in stalk morphogenesis.</title>
        <authorList>
            <person name="Narita B."/>
            <person name="Kawabe Y."/>
            <person name="Kin K."/>
            <person name="Saito T."/>
            <person name="Gibbs R."/>
            <person name="Kuspa A."/>
            <person name="Muzny D."/>
            <person name="Queller D."/>
            <person name="Richards S."/>
            <person name="Strassman J."/>
            <person name="Sucgang R."/>
            <person name="Worley K."/>
            <person name="Schaap P."/>
        </authorList>
    </citation>
    <scope>NUCLEOTIDE SEQUENCE</scope>
    <source>
        <strain evidence="2">QSvi11</strain>
    </source>
</reference>
<proteinExistence type="predicted"/>
<name>A0A8J4PZA6_9MYCE</name>
<dbReference type="Proteomes" id="UP000695562">
    <property type="component" value="Unassembled WGS sequence"/>
</dbReference>
<dbReference type="PANTHER" id="PTHR17985:SF8">
    <property type="entry name" value="TRANSPORT AND GOLGI ORGANIZATION PROTEIN 2 HOMOLOG"/>
    <property type="match status" value="1"/>
</dbReference>
<keyword evidence="3" id="KW-1185">Reference proteome</keyword>
<dbReference type="GO" id="GO:0009306">
    <property type="term" value="P:protein secretion"/>
    <property type="evidence" value="ECO:0007669"/>
    <property type="project" value="TreeGrafter"/>
</dbReference>
<dbReference type="GO" id="GO:0007030">
    <property type="term" value="P:Golgi organization"/>
    <property type="evidence" value="ECO:0007669"/>
    <property type="project" value="TreeGrafter"/>
</dbReference>
<dbReference type="Pfam" id="PF05742">
    <property type="entry name" value="TANGO2"/>
    <property type="match status" value="2"/>
</dbReference>
<accession>A0A8J4PZA6</accession>
<dbReference type="EMBL" id="AJWJ01000014">
    <property type="protein sequence ID" value="KAF2077973.1"/>
    <property type="molecule type" value="Genomic_DNA"/>
</dbReference>